<gene>
    <name evidence="2" type="ORF">C7212DRAFT_321448</name>
</gene>
<dbReference type="Proteomes" id="UP000246991">
    <property type="component" value="Unassembled WGS sequence"/>
</dbReference>
<name>A0A317SP65_9PEZI</name>
<protein>
    <submittedName>
        <fullName evidence="2">Uncharacterized protein</fullName>
    </submittedName>
</protein>
<dbReference type="AlphaFoldDB" id="A0A317SP65"/>
<comment type="caution">
    <text evidence="2">The sequence shown here is derived from an EMBL/GenBank/DDBJ whole genome shotgun (WGS) entry which is preliminary data.</text>
</comment>
<proteinExistence type="predicted"/>
<evidence type="ECO:0000256" key="1">
    <source>
        <dbReference type="SAM" id="MobiDB-lite"/>
    </source>
</evidence>
<feature type="region of interest" description="Disordered" evidence="1">
    <location>
        <begin position="35"/>
        <end position="54"/>
    </location>
</feature>
<dbReference type="OrthoDB" id="10621356at2759"/>
<keyword evidence="3" id="KW-1185">Reference proteome</keyword>
<evidence type="ECO:0000313" key="3">
    <source>
        <dbReference type="Proteomes" id="UP000246991"/>
    </source>
</evidence>
<feature type="non-terminal residue" evidence="2">
    <location>
        <position position="1"/>
    </location>
</feature>
<accession>A0A317SP65</accession>
<dbReference type="EMBL" id="PYWC01000038">
    <property type="protein sequence ID" value="PWW76108.1"/>
    <property type="molecule type" value="Genomic_DNA"/>
</dbReference>
<reference evidence="2 3" key="1">
    <citation type="submission" date="2018-03" db="EMBL/GenBank/DDBJ databases">
        <title>Genomes of Pezizomycetes fungi and the evolution of truffles.</title>
        <authorList>
            <person name="Murat C."/>
            <person name="Payen T."/>
            <person name="Noel B."/>
            <person name="Kuo A."/>
            <person name="Martin F.M."/>
        </authorList>
    </citation>
    <scope>NUCLEOTIDE SEQUENCE [LARGE SCALE GENOMIC DNA]</scope>
    <source>
        <strain evidence="2">091103-1</strain>
    </source>
</reference>
<sequence length="83" mass="8134">DWGIQKTLCGAPVPAAPSTGSSSVAAGVTITTTASLSSTSTSTPTLTKSATTTRPPSFSGALTFSTIERPAGGSSFVGLLTLD</sequence>
<feature type="non-terminal residue" evidence="2">
    <location>
        <position position="83"/>
    </location>
</feature>
<evidence type="ECO:0000313" key="2">
    <source>
        <dbReference type="EMBL" id="PWW76108.1"/>
    </source>
</evidence>
<organism evidence="2 3">
    <name type="scientific">Tuber magnatum</name>
    <name type="common">white Piedmont truffle</name>
    <dbReference type="NCBI Taxonomy" id="42249"/>
    <lineage>
        <taxon>Eukaryota</taxon>
        <taxon>Fungi</taxon>
        <taxon>Dikarya</taxon>
        <taxon>Ascomycota</taxon>
        <taxon>Pezizomycotina</taxon>
        <taxon>Pezizomycetes</taxon>
        <taxon>Pezizales</taxon>
        <taxon>Tuberaceae</taxon>
        <taxon>Tuber</taxon>
    </lineage>
</organism>
<feature type="compositionally biased region" description="Low complexity" evidence="1">
    <location>
        <begin position="35"/>
        <end position="53"/>
    </location>
</feature>